<sequence>MPDKPLPILIIGAGVAGLTLAQGLRLRSIAFRLFERRPQSHIFHGHRFRISKDGQSALNSVLSPLMQSILRDTAAERHSFEPRYVDITKLDYPAPTPVDPESMPLDRAWIRQLLSLDIEDTIEYEKNFESYYETTDGMIDVTFADGSVARGRMLIGADGIKSLLYLHLCVVA</sequence>
<reference evidence="1" key="1">
    <citation type="submission" date="2022-11" db="EMBL/GenBank/DDBJ databases">
        <title>Genome Sequence of Nemania bipapillata.</title>
        <authorList>
            <person name="Buettner E."/>
        </authorList>
    </citation>
    <scope>NUCLEOTIDE SEQUENCE</scope>
    <source>
        <strain evidence="1">CP14</strain>
    </source>
</reference>
<evidence type="ECO:0000313" key="1">
    <source>
        <dbReference type="EMBL" id="KAJ8122303.1"/>
    </source>
</evidence>
<accession>A0ACC2J4L0</accession>
<protein>
    <submittedName>
        <fullName evidence="1">Uncharacterized protein</fullName>
    </submittedName>
</protein>
<name>A0ACC2J4L0_9PEZI</name>
<keyword evidence="2" id="KW-1185">Reference proteome</keyword>
<proteinExistence type="predicted"/>
<comment type="caution">
    <text evidence="1">The sequence shown here is derived from an EMBL/GenBank/DDBJ whole genome shotgun (WGS) entry which is preliminary data.</text>
</comment>
<dbReference type="EMBL" id="JAPESX010000255">
    <property type="protein sequence ID" value="KAJ8122303.1"/>
    <property type="molecule type" value="Genomic_DNA"/>
</dbReference>
<gene>
    <name evidence="1" type="ORF">ONZ43_g1468</name>
</gene>
<organism evidence="1 2">
    <name type="scientific">Nemania bipapillata</name>
    <dbReference type="NCBI Taxonomy" id="110536"/>
    <lineage>
        <taxon>Eukaryota</taxon>
        <taxon>Fungi</taxon>
        <taxon>Dikarya</taxon>
        <taxon>Ascomycota</taxon>
        <taxon>Pezizomycotina</taxon>
        <taxon>Sordariomycetes</taxon>
        <taxon>Xylariomycetidae</taxon>
        <taxon>Xylariales</taxon>
        <taxon>Xylariaceae</taxon>
        <taxon>Nemania</taxon>
    </lineage>
</organism>
<dbReference type="Proteomes" id="UP001153334">
    <property type="component" value="Unassembled WGS sequence"/>
</dbReference>
<evidence type="ECO:0000313" key="2">
    <source>
        <dbReference type="Proteomes" id="UP001153334"/>
    </source>
</evidence>